<protein>
    <submittedName>
        <fullName evidence="2">HDC13476</fullName>
    </submittedName>
</protein>
<evidence type="ECO:0000313" key="2">
    <source>
        <dbReference type="EMBL" id="DAA04040.1"/>
    </source>
</evidence>
<sequence length="251" mass="27708">MNEPNSRDLNEDVGLDSAGLKALDPAICNRQPATCNRQPASRCLDLKGGDNGAPLAPRVEEEDTHLRHSMELRATRWNLRSCEVANPGLCPCLIVMPGLLIGIQWILKVCLQAPAQTPDSNGRRQQQQQRGSKSECNYNSNSECNSNIQDDNDTDQQARRRGCVAYSNGDSGVGEGGCQVNAFYMMPTRQDRSGHYFADSHTVMEPLCRRLIVWLCGLRLLASLNYSKLASESHTDPRNGHGPEALLTRLC</sequence>
<proteinExistence type="predicted"/>
<accession>Q6IK32</accession>
<dbReference type="EMBL" id="BK002534">
    <property type="protein sequence ID" value="DAA04040.1"/>
    <property type="molecule type" value="Genomic_DNA"/>
</dbReference>
<evidence type="ECO:0000256" key="1">
    <source>
        <dbReference type="SAM" id="MobiDB-lite"/>
    </source>
</evidence>
<gene>
    <name evidence="2" type="ORF">HDC13476</name>
</gene>
<dbReference type="AlphaFoldDB" id="Q6IK32"/>
<feature type="compositionally biased region" description="Low complexity" evidence="1">
    <location>
        <begin position="123"/>
        <end position="147"/>
    </location>
</feature>
<name>Q6IK32_DROME</name>
<organism evidence="2">
    <name type="scientific">Drosophila melanogaster</name>
    <name type="common">Fruit fly</name>
    <dbReference type="NCBI Taxonomy" id="7227"/>
    <lineage>
        <taxon>Eukaryota</taxon>
        <taxon>Metazoa</taxon>
        <taxon>Ecdysozoa</taxon>
        <taxon>Arthropoda</taxon>
        <taxon>Hexapoda</taxon>
        <taxon>Insecta</taxon>
        <taxon>Pterygota</taxon>
        <taxon>Neoptera</taxon>
        <taxon>Endopterygota</taxon>
        <taxon>Diptera</taxon>
        <taxon>Brachycera</taxon>
        <taxon>Muscomorpha</taxon>
        <taxon>Ephydroidea</taxon>
        <taxon>Drosophilidae</taxon>
        <taxon>Drosophila</taxon>
        <taxon>Sophophora</taxon>
    </lineage>
</organism>
<reference evidence="2" key="1">
    <citation type="journal article" date="2003" name="Genome Biol.">
        <title>An integrated gene annotation and transcriptional profiling approach towards the full gene content of the Drosophila genome.</title>
        <authorList>
            <person name="Hild M."/>
            <person name="Beckmann B."/>
            <person name="Haas S.A."/>
            <person name="Koch B."/>
            <person name="Solovyev V."/>
            <person name="Busold C."/>
            <person name="Fellenberg K."/>
            <person name="Boutros M."/>
            <person name="Vingron M."/>
            <person name="Sauer F."/>
            <person name="Hoheisel J.D."/>
            <person name="Paro R."/>
        </authorList>
    </citation>
    <scope>NUCLEOTIDE SEQUENCE</scope>
</reference>
<feature type="region of interest" description="Disordered" evidence="1">
    <location>
        <begin position="117"/>
        <end position="153"/>
    </location>
</feature>